<protein>
    <recommendedName>
        <fullName evidence="7 16">Aspartokinase</fullName>
        <ecNumber evidence="6 16">2.7.2.4</ecNumber>
    </recommendedName>
</protein>
<dbReference type="NCBIfam" id="TIGR00657">
    <property type="entry name" value="asp_kinases"/>
    <property type="match status" value="1"/>
</dbReference>
<dbReference type="RefSeq" id="WP_344678093.1">
    <property type="nucleotide sequence ID" value="NZ_BAAAUX010000004.1"/>
</dbReference>
<evidence type="ECO:0000256" key="8">
    <source>
        <dbReference type="ARBA" id="ARBA00022605"/>
    </source>
</evidence>
<keyword evidence="10" id="KW-0547">Nucleotide-binding</keyword>
<evidence type="ECO:0000256" key="14">
    <source>
        <dbReference type="ARBA" id="ARBA00023154"/>
    </source>
</evidence>
<dbReference type="InterPro" id="IPR001048">
    <property type="entry name" value="Asp/Glu/Uridylate_kinase"/>
</dbReference>
<evidence type="ECO:0000256" key="15">
    <source>
        <dbReference type="ARBA" id="ARBA00047872"/>
    </source>
</evidence>
<evidence type="ECO:0000313" key="21">
    <source>
        <dbReference type="Proteomes" id="UP001500979"/>
    </source>
</evidence>
<dbReference type="Proteomes" id="UP001500979">
    <property type="component" value="Unassembled WGS sequence"/>
</dbReference>
<name>A0ABN3V4Q2_9PSEU</name>
<keyword evidence="14" id="KW-0457">Lysine biosynthesis</keyword>
<dbReference type="PROSITE" id="PS00324">
    <property type="entry name" value="ASPARTOKINASE"/>
    <property type="match status" value="1"/>
</dbReference>
<keyword evidence="9 16" id="KW-0808">Transferase</keyword>
<dbReference type="InterPro" id="IPR005260">
    <property type="entry name" value="Asp_kin_monofn"/>
</dbReference>
<evidence type="ECO:0000256" key="17">
    <source>
        <dbReference type="RuleBase" id="RU004249"/>
    </source>
</evidence>
<comment type="pathway">
    <text evidence="4 17">Amino-acid biosynthesis; L-threonine biosynthesis; L-threonine from L-aspartate: step 1/5.</text>
</comment>
<proteinExistence type="inferred from homology"/>
<accession>A0ABN3V4Q2</accession>
<dbReference type="PIRSF" id="PIRSF000726">
    <property type="entry name" value="Asp_kin"/>
    <property type="match status" value="1"/>
</dbReference>
<evidence type="ECO:0000256" key="1">
    <source>
        <dbReference type="ARBA" id="ARBA00002843"/>
    </source>
</evidence>
<reference evidence="20 21" key="1">
    <citation type="journal article" date="2019" name="Int. J. Syst. Evol. Microbiol.">
        <title>The Global Catalogue of Microorganisms (GCM) 10K type strain sequencing project: providing services to taxonomists for standard genome sequencing and annotation.</title>
        <authorList>
            <consortium name="The Broad Institute Genomics Platform"/>
            <consortium name="The Broad Institute Genome Sequencing Center for Infectious Disease"/>
            <person name="Wu L."/>
            <person name="Ma J."/>
        </authorList>
    </citation>
    <scope>NUCLEOTIDE SEQUENCE [LARGE SCALE GENOMIC DNA]</scope>
    <source>
        <strain evidence="20 21">JCM 9383</strain>
    </source>
</reference>
<evidence type="ECO:0000256" key="16">
    <source>
        <dbReference type="RuleBase" id="RU003448"/>
    </source>
</evidence>
<dbReference type="InterPro" id="IPR001341">
    <property type="entry name" value="Asp_kinase"/>
</dbReference>
<comment type="catalytic activity">
    <reaction evidence="15 16">
        <text>L-aspartate + ATP = 4-phospho-L-aspartate + ADP</text>
        <dbReference type="Rhea" id="RHEA:23776"/>
        <dbReference type="ChEBI" id="CHEBI:29991"/>
        <dbReference type="ChEBI" id="CHEBI:30616"/>
        <dbReference type="ChEBI" id="CHEBI:57535"/>
        <dbReference type="ChEBI" id="CHEBI:456216"/>
        <dbReference type="EC" id="2.7.2.4"/>
    </reaction>
</comment>
<keyword evidence="8 17" id="KW-0028">Amino-acid biosynthesis</keyword>
<gene>
    <name evidence="20" type="ORF">GCM10010470_08970</name>
</gene>
<keyword evidence="13" id="KW-0220">Diaminopimelate biosynthesis</keyword>
<sequence length="423" mass="44180">MSDWTELVVHKYGGTSLTSTQHVQRAAAQLDRAQRGGRPVVAVVSARGKTTDELLAEAAAIGTRPSDAGPGWDREIDQLLACGENSSAALLALALRSRGVPTVSLSGPQAGITTSGRHGAGTINAIDPSRIGGLLRDGNVAVVSGFQAANRAGDVVTLGRGGSDTTAVAIAAEFGGQCDIFTDVDGVHTADPRHIPDAGILAAVDSRVMAEMAFAGARVLHSRAAALAAAKKLRLRIRNSGTDAIGTTIVERSDHMPENASFVTAVVHDLDTAAMTIRCPASNDSLTTDVFAVLARENISTDLVHVADSDPGDVVMRFSLKRSELPIARAALQELFYGKDSIVHVVDRVAKVSLVGAGLLNRPDSTALMLTTLSANAIRSSWVYTGQTRTSVLVPEDRALDAVALLHSAFELGRPEPELVVPV</sequence>
<dbReference type="Gene3D" id="3.30.2130.10">
    <property type="entry name" value="VC0802-like"/>
    <property type="match status" value="1"/>
</dbReference>
<evidence type="ECO:0000256" key="9">
    <source>
        <dbReference type="ARBA" id="ARBA00022679"/>
    </source>
</evidence>
<comment type="function">
    <text evidence="1">Catalyzes the phosphorylation of the beta-carboxyl group of aspartic acid with ATP to yield 4-phospho-L-aspartate, which is involved in the branched biosynthetic pathway leading to the biosynthesis of amino acids lysine, threonine, isoleucine and methionine.</text>
</comment>
<evidence type="ECO:0000256" key="11">
    <source>
        <dbReference type="ARBA" id="ARBA00022777"/>
    </source>
</evidence>
<evidence type="ECO:0000256" key="7">
    <source>
        <dbReference type="ARBA" id="ARBA00016273"/>
    </source>
</evidence>
<keyword evidence="21" id="KW-1185">Reference proteome</keyword>
<dbReference type="InterPro" id="IPR054352">
    <property type="entry name" value="ACT_Aspartokinase"/>
</dbReference>
<evidence type="ECO:0000256" key="2">
    <source>
        <dbReference type="ARBA" id="ARBA00004766"/>
    </source>
</evidence>
<dbReference type="EC" id="2.7.2.4" evidence="6 16"/>
<dbReference type="InterPro" id="IPR018042">
    <property type="entry name" value="Aspartate_kinase_CS"/>
</dbReference>
<evidence type="ECO:0000256" key="13">
    <source>
        <dbReference type="ARBA" id="ARBA00022915"/>
    </source>
</evidence>
<feature type="domain" description="Aspartate/glutamate/uridylate kinase" evidence="18">
    <location>
        <begin position="7"/>
        <end position="239"/>
    </location>
</feature>
<keyword evidence="11 16" id="KW-0418">Kinase</keyword>
<evidence type="ECO:0000256" key="6">
    <source>
        <dbReference type="ARBA" id="ARBA00013059"/>
    </source>
</evidence>
<evidence type="ECO:0000256" key="10">
    <source>
        <dbReference type="ARBA" id="ARBA00022741"/>
    </source>
</evidence>
<evidence type="ECO:0000313" key="20">
    <source>
        <dbReference type="EMBL" id="GAA2777981.1"/>
    </source>
</evidence>
<keyword evidence="12" id="KW-0067">ATP-binding</keyword>
<dbReference type="Pfam" id="PF22468">
    <property type="entry name" value="ACT_9"/>
    <property type="match status" value="1"/>
</dbReference>
<dbReference type="SUPFAM" id="SSF55021">
    <property type="entry name" value="ACT-like"/>
    <property type="match status" value="1"/>
</dbReference>
<dbReference type="SUPFAM" id="SSF53633">
    <property type="entry name" value="Carbamate kinase-like"/>
    <property type="match status" value="1"/>
</dbReference>
<comment type="pathway">
    <text evidence="2 17">Amino-acid biosynthesis; L-lysine biosynthesis via DAP pathway; (S)-tetrahydrodipicolinate from L-aspartate: step 1/4.</text>
</comment>
<evidence type="ECO:0000259" key="19">
    <source>
        <dbReference type="Pfam" id="PF22468"/>
    </source>
</evidence>
<comment type="pathway">
    <text evidence="3 17">Amino-acid biosynthesis; L-methionine biosynthesis via de novo pathway; L-homoserine from L-aspartate: step 1/3.</text>
</comment>
<evidence type="ECO:0000256" key="12">
    <source>
        <dbReference type="ARBA" id="ARBA00022840"/>
    </source>
</evidence>
<dbReference type="InterPro" id="IPR045865">
    <property type="entry name" value="ACT-like_dom_sf"/>
</dbReference>
<evidence type="ECO:0000256" key="3">
    <source>
        <dbReference type="ARBA" id="ARBA00004986"/>
    </source>
</evidence>
<comment type="caution">
    <text evidence="20">The sequence shown here is derived from an EMBL/GenBank/DDBJ whole genome shotgun (WGS) entry which is preliminary data.</text>
</comment>
<dbReference type="Gene3D" id="3.40.1160.10">
    <property type="entry name" value="Acetylglutamate kinase-like"/>
    <property type="match status" value="1"/>
</dbReference>
<evidence type="ECO:0000256" key="4">
    <source>
        <dbReference type="ARBA" id="ARBA00005139"/>
    </source>
</evidence>
<dbReference type="EMBL" id="BAAAUX010000004">
    <property type="protein sequence ID" value="GAA2777981.1"/>
    <property type="molecule type" value="Genomic_DNA"/>
</dbReference>
<comment type="similarity">
    <text evidence="5 16">Belongs to the aspartokinase family.</text>
</comment>
<dbReference type="Pfam" id="PF00696">
    <property type="entry name" value="AA_kinase"/>
    <property type="match status" value="1"/>
</dbReference>
<dbReference type="InterPro" id="IPR036393">
    <property type="entry name" value="AceGlu_kinase-like_sf"/>
</dbReference>
<evidence type="ECO:0000259" key="18">
    <source>
        <dbReference type="Pfam" id="PF00696"/>
    </source>
</evidence>
<dbReference type="GO" id="GO:0016301">
    <property type="term" value="F:kinase activity"/>
    <property type="evidence" value="ECO:0007669"/>
    <property type="project" value="UniProtKB-KW"/>
</dbReference>
<evidence type="ECO:0000256" key="5">
    <source>
        <dbReference type="ARBA" id="ARBA00010122"/>
    </source>
</evidence>
<dbReference type="PANTHER" id="PTHR21499:SF3">
    <property type="entry name" value="ASPARTOKINASE"/>
    <property type="match status" value="1"/>
</dbReference>
<dbReference type="PANTHER" id="PTHR21499">
    <property type="entry name" value="ASPARTATE KINASE"/>
    <property type="match status" value="1"/>
</dbReference>
<organism evidence="20 21">
    <name type="scientific">Saccharopolyspora taberi</name>
    <dbReference type="NCBI Taxonomy" id="60895"/>
    <lineage>
        <taxon>Bacteria</taxon>
        <taxon>Bacillati</taxon>
        <taxon>Actinomycetota</taxon>
        <taxon>Actinomycetes</taxon>
        <taxon>Pseudonocardiales</taxon>
        <taxon>Pseudonocardiaceae</taxon>
        <taxon>Saccharopolyspora</taxon>
    </lineage>
</organism>
<feature type="domain" description="Aspartokinase ACT" evidence="19">
    <location>
        <begin position="352"/>
        <end position="410"/>
    </location>
</feature>